<dbReference type="GO" id="GO:0035692">
    <property type="term" value="C:macrophage migration inhibitory factor receptor complex"/>
    <property type="evidence" value="ECO:0007669"/>
    <property type="project" value="TreeGrafter"/>
</dbReference>
<evidence type="ECO:0000256" key="22">
    <source>
        <dbReference type="ARBA" id="ARBA00032514"/>
    </source>
</evidence>
<dbReference type="Pfam" id="PF00193">
    <property type="entry name" value="Xlink"/>
    <property type="match status" value="1"/>
</dbReference>
<comment type="subunit">
    <text evidence="24">Interacts with PKN2. Interacts with TIAM1 and TIAM2. Interacts with HA, as well as other glycosaminoglycans, collagen, laminin, and fibronectin via its N-terminal segment. Interacts with UNC119. Interacts with PDPN (via extracellular domain); this interaction is required for PDPN-mediated directional migration and regulation of lamellipodia extension/stabilization during cell spreading and migration. Interacts with RDX, EZR and MSN. Interacts with EGFR. Interacts with CD74; this complex is essential for the MIF-induced signaling cascade that results in B cell survival.</text>
</comment>
<evidence type="ECO:0000256" key="12">
    <source>
        <dbReference type="ARBA" id="ARBA00022989"/>
    </source>
</evidence>
<dbReference type="InterPro" id="IPR016186">
    <property type="entry name" value="C-type_lectin-like/link_sf"/>
</dbReference>
<evidence type="ECO:0000256" key="2">
    <source>
        <dbReference type="ARBA" id="ARBA00004251"/>
    </source>
</evidence>
<feature type="compositionally biased region" description="Polar residues" evidence="26">
    <location>
        <begin position="368"/>
        <end position="395"/>
    </location>
</feature>
<dbReference type="GO" id="GO:0005902">
    <property type="term" value="C:microvillus"/>
    <property type="evidence" value="ECO:0007669"/>
    <property type="project" value="UniProtKB-SubCell"/>
</dbReference>
<evidence type="ECO:0000256" key="4">
    <source>
        <dbReference type="ARBA" id="ARBA00020474"/>
    </source>
</evidence>
<feature type="chain" id="PRO_5034161892" description="CD44 antigen" evidence="28">
    <location>
        <begin position="21"/>
        <end position="496"/>
    </location>
</feature>
<dbReference type="SMART" id="SM00445">
    <property type="entry name" value="LINK"/>
    <property type="match status" value="1"/>
</dbReference>
<keyword evidence="12 27" id="KW-1133">Transmembrane helix</keyword>
<dbReference type="InterPro" id="IPR043210">
    <property type="entry name" value="CD44_antigen-like"/>
</dbReference>
<keyword evidence="11" id="KW-0654">Proteoglycan</keyword>
<organism evidence="30 31">
    <name type="scientific">Panthera leo</name>
    <name type="common">Lion</name>
    <dbReference type="NCBI Taxonomy" id="9689"/>
    <lineage>
        <taxon>Eukaryota</taxon>
        <taxon>Metazoa</taxon>
        <taxon>Chordata</taxon>
        <taxon>Craniata</taxon>
        <taxon>Vertebrata</taxon>
        <taxon>Euteleostomi</taxon>
        <taxon>Mammalia</taxon>
        <taxon>Eutheria</taxon>
        <taxon>Laurasiatheria</taxon>
        <taxon>Carnivora</taxon>
        <taxon>Feliformia</taxon>
        <taxon>Felidae</taxon>
        <taxon>Pantherinae</taxon>
        <taxon>Panthera</taxon>
    </lineage>
</organism>
<evidence type="ECO:0000256" key="23">
    <source>
        <dbReference type="ARBA" id="ARBA00032917"/>
    </source>
</evidence>
<feature type="compositionally biased region" description="Low complexity" evidence="26">
    <location>
        <begin position="256"/>
        <end position="268"/>
    </location>
</feature>
<evidence type="ECO:0000256" key="1">
    <source>
        <dbReference type="ARBA" id="ARBA00004105"/>
    </source>
</evidence>
<evidence type="ECO:0000256" key="24">
    <source>
        <dbReference type="ARBA" id="ARBA00065352"/>
    </source>
</evidence>
<reference evidence="30" key="2">
    <citation type="submission" date="2025-08" db="UniProtKB">
        <authorList>
            <consortium name="Ensembl"/>
        </authorList>
    </citation>
    <scope>IDENTIFICATION</scope>
</reference>
<reference evidence="30" key="3">
    <citation type="submission" date="2025-09" db="UniProtKB">
        <authorList>
            <consortium name="Ensembl"/>
        </authorList>
    </citation>
    <scope>IDENTIFICATION</scope>
</reference>
<dbReference type="PANTHER" id="PTHR10225">
    <property type="entry name" value="HYALURONAN RECEPTOR"/>
    <property type="match status" value="1"/>
</dbReference>
<feature type="region of interest" description="Disordered" evidence="26">
    <location>
        <begin position="156"/>
        <end position="328"/>
    </location>
</feature>
<keyword evidence="6" id="KW-0964">Secreted</keyword>
<evidence type="ECO:0000256" key="6">
    <source>
        <dbReference type="ARBA" id="ARBA00022525"/>
    </source>
</evidence>
<evidence type="ECO:0000256" key="25">
    <source>
        <dbReference type="PROSITE-ProRule" id="PRU00323"/>
    </source>
</evidence>
<evidence type="ECO:0000256" key="28">
    <source>
        <dbReference type="SAM" id="SignalP"/>
    </source>
</evidence>
<name>A0A8C8WWU2_PANLE</name>
<proteinExistence type="predicted"/>
<evidence type="ECO:0000256" key="7">
    <source>
        <dbReference type="ARBA" id="ARBA00022553"/>
    </source>
</evidence>
<keyword evidence="8 27" id="KW-0812">Transmembrane</keyword>
<dbReference type="CDD" id="cd03516">
    <property type="entry name" value="Link_domain_CD44_like"/>
    <property type="match status" value="1"/>
</dbReference>
<gene>
    <name evidence="30" type="primary">CD44</name>
</gene>
<dbReference type="PROSITE" id="PS50963">
    <property type="entry name" value="LINK_2"/>
    <property type="match status" value="1"/>
</dbReference>
<dbReference type="GO" id="GO:0016323">
    <property type="term" value="C:basolateral plasma membrane"/>
    <property type="evidence" value="ECO:0007669"/>
    <property type="project" value="TreeGrafter"/>
</dbReference>
<evidence type="ECO:0000256" key="19">
    <source>
        <dbReference type="ARBA" id="ARBA00029928"/>
    </source>
</evidence>
<evidence type="ECO:0000259" key="29">
    <source>
        <dbReference type="PROSITE" id="PS50963"/>
    </source>
</evidence>
<feature type="transmembrane region" description="Helical" evidence="27">
    <location>
        <begin position="404"/>
        <end position="425"/>
    </location>
</feature>
<reference evidence="30" key="1">
    <citation type="journal article" date="2019" name="bioRxiv">
        <title>Long live the king: chromosome-level assembly of the lion (Panthera leo) using linked-read, Hi-C, and long read data.</title>
        <authorList>
            <person name="Armstrong E.E."/>
            <person name="Taylor R.W."/>
            <person name="Miller D.E."/>
            <person name="Kaelin C."/>
            <person name="Barsh G."/>
            <person name="Hadly E.A."/>
            <person name="Petrov D."/>
        </authorList>
    </citation>
    <scope>NUCLEOTIDE SEQUENCE [LARGE SCALE GENOMIC DNA]</scope>
</reference>
<evidence type="ECO:0000256" key="15">
    <source>
        <dbReference type="ARBA" id="ARBA00023170"/>
    </source>
</evidence>
<comment type="subcellular location">
    <subcellularLocation>
        <location evidence="2">Cell membrane</location>
        <topology evidence="2">Single-pass type I membrane protein</topology>
    </subcellularLocation>
    <subcellularLocation>
        <location evidence="1">Cell projection</location>
        <location evidence="1">Microvillus</location>
    </subcellularLocation>
    <subcellularLocation>
        <location evidence="3">Secreted</location>
    </subcellularLocation>
</comment>
<evidence type="ECO:0000256" key="10">
    <source>
        <dbReference type="ARBA" id="ARBA00022889"/>
    </source>
</evidence>
<dbReference type="PROSITE" id="PS01241">
    <property type="entry name" value="LINK_1"/>
    <property type="match status" value="1"/>
</dbReference>
<evidence type="ECO:0000256" key="20">
    <source>
        <dbReference type="ARBA" id="ARBA00031179"/>
    </source>
</evidence>
<evidence type="ECO:0000256" key="9">
    <source>
        <dbReference type="ARBA" id="ARBA00022729"/>
    </source>
</evidence>
<dbReference type="Gene3D" id="3.10.100.10">
    <property type="entry name" value="Mannose-Binding Protein A, subunit A"/>
    <property type="match status" value="1"/>
</dbReference>
<keyword evidence="15" id="KW-0675">Receptor</keyword>
<dbReference type="GO" id="GO:0004896">
    <property type="term" value="F:cytokine receptor activity"/>
    <property type="evidence" value="ECO:0007669"/>
    <property type="project" value="TreeGrafter"/>
</dbReference>
<dbReference type="InterPro" id="IPR016187">
    <property type="entry name" value="CTDL_fold"/>
</dbReference>
<evidence type="ECO:0000256" key="13">
    <source>
        <dbReference type="ARBA" id="ARBA00023136"/>
    </source>
</evidence>
<evidence type="ECO:0000313" key="31">
    <source>
        <dbReference type="Proteomes" id="UP000694399"/>
    </source>
</evidence>
<sequence>MDKFWWRLAWGLCLSQLSLAQIDLNITCRYAGVFHVEKNGRYSISKTEAADLCKAFNSTLPTIAEMEAALSIGFETCRYGFIEGHVVIPRIHPNSICAANNTGVYILTSNTSQYDTYCFNASAPPGEDCTSVTHLPNAFEGPITITIVNRDGTRYTQTGEYRTNPEDIYPSNPTDDDVSSGSSSERSTSGGYSIFHTHLPTAYPTQDQDSPGVSDNPENPPITNTDSSHSTTLQPSADPNTHSVEESDRTGPLSVTTQQSKTQSFSTSHGDWEEDKDHPVTSTPTSSNRTDGKGGRRSGRLPEDSATSVESYTSQSPATKELRTLIPVTPAKTGVPEVTEVNIVGDSDSNVDRFFSEDQDSPVHPSGRSHTTHGSESAGHTSGSQEGGANTTSGPTRKPQIPEWLIILASLLALALILAVCIAVNSRRRCGQKKKLVINNGNGAVEERKASGLNGEASKSQEMVHLVNKESSVTSDQYMTADETRNLQNVDMKIGV</sequence>
<keyword evidence="16" id="KW-0325">Glycoprotein</keyword>
<dbReference type="GO" id="GO:0007155">
    <property type="term" value="P:cell adhesion"/>
    <property type="evidence" value="ECO:0007669"/>
    <property type="project" value="UniProtKB-KW"/>
</dbReference>
<dbReference type="GeneTree" id="ENSGT00530000063822"/>
<evidence type="ECO:0000256" key="14">
    <source>
        <dbReference type="ARBA" id="ARBA00023157"/>
    </source>
</evidence>
<dbReference type="GO" id="GO:0048731">
    <property type="term" value="P:system development"/>
    <property type="evidence" value="ECO:0007669"/>
    <property type="project" value="UniProtKB-ARBA"/>
</dbReference>
<dbReference type="Ensembl" id="ENSPLOT00000011306.1">
    <property type="protein sequence ID" value="ENSPLOP00000010209.1"/>
    <property type="gene ID" value="ENSPLOG00000007114.1"/>
</dbReference>
<dbReference type="GO" id="GO:0005540">
    <property type="term" value="F:hyaluronic acid binding"/>
    <property type="evidence" value="ECO:0007669"/>
    <property type="project" value="InterPro"/>
</dbReference>
<feature type="compositionally biased region" description="Low complexity" evidence="26">
    <location>
        <begin position="179"/>
        <end position="193"/>
    </location>
</feature>
<dbReference type="FunFam" id="3.10.100.10:FF:000004">
    <property type="entry name" value="CD44 antigen isoform X2"/>
    <property type="match status" value="1"/>
</dbReference>
<keyword evidence="10" id="KW-0130">Cell adhesion</keyword>
<dbReference type="PANTHER" id="PTHR10225:SF6">
    <property type="entry name" value="CD44 ANTIGEN"/>
    <property type="match status" value="1"/>
</dbReference>
<evidence type="ECO:0000256" key="17">
    <source>
        <dbReference type="ARBA" id="ARBA00023273"/>
    </source>
</evidence>
<protein>
    <recommendedName>
        <fullName evidence="4">CD44 antigen</fullName>
    </recommendedName>
    <alternativeName>
        <fullName evidence="22">GP90 lymphocyte homing/adhesion receptor</fullName>
    </alternativeName>
    <alternativeName>
        <fullName evidence="21">HUTCH-I</fullName>
    </alternativeName>
    <alternativeName>
        <fullName evidence="23">Hermes antigen</fullName>
    </alternativeName>
    <alternativeName>
        <fullName evidence="20">Hyaluronate receptor</fullName>
    </alternativeName>
    <alternativeName>
        <fullName evidence="18">Phagocytic glycoprotein 1</fullName>
    </alternativeName>
    <alternativeName>
        <fullName evidence="19">Phagocytic glycoprotein I</fullName>
    </alternativeName>
</protein>
<dbReference type="GO" id="GO:0070374">
    <property type="term" value="P:positive regulation of ERK1 and ERK2 cascade"/>
    <property type="evidence" value="ECO:0007669"/>
    <property type="project" value="TreeGrafter"/>
</dbReference>
<dbReference type="GO" id="GO:0042981">
    <property type="term" value="P:regulation of apoptotic process"/>
    <property type="evidence" value="ECO:0007669"/>
    <property type="project" value="UniProtKB-ARBA"/>
</dbReference>
<evidence type="ECO:0000256" key="8">
    <source>
        <dbReference type="ARBA" id="ARBA00022692"/>
    </source>
</evidence>
<feature type="region of interest" description="Disordered" evidence="26">
    <location>
        <begin position="349"/>
        <end position="396"/>
    </location>
</feature>
<dbReference type="InterPro" id="IPR000538">
    <property type="entry name" value="Link_dom"/>
</dbReference>
<keyword evidence="5" id="KW-1003">Cell membrane</keyword>
<feature type="compositionally biased region" description="Polar residues" evidence="26">
    <location>
        <begin position="305"/>
        <end position="318"/>
    </location>
</feature>
<keyword evidence="13 27" id="KW-0472">Membrane</keyword>
<feature type="compositionally biased region" description="Polar residues" evidence="26">
    <location>
        <begin position="203"/>
        <end position="242"/>
    </location>
</feature>
<dbReference type="Proteomes" id="UP000694399">
    <property type="component" value="Chromosome D2"/>
</dbReference>
<dbReference type="SUPFAM" id="SSF56436">
    <property type="entry name" value="C-type lectin-like"/>
    <property type="match status" value="1"/>
</dbReference>
<evidence type="ECO:0000256" key="16">
    <source>
        <dbReference type="ARBA" id="ARBA00023180"/>
    </source>
</evidence>
<dbReference type="PRINTS" id="PR00658">
    <property type="entry name" value="CD44"/>
</dbReference>
<dbReference type="GO" id="GO:0006954">
    <property type="term" value="P:inflammatory response"/>
    <property type="evidence" value="ECO:0007669"/>
    <property type="project" value="TreeGrafter"/>
</dbReference>
<evidence type="ECO:0000256" key="27">
    <source>
        <dbReference type="SAM" id="Phobius"/>
    </source>
</evidence>
<evidence type="ECO:0000256" key="18">
    <source>
        <dbReference type="ARBA" id="ARBA00029917"/>
    </source>
</evidence>
<dbReference type="GO" id="GO:0009986">
    <property type="term" value="C:cell surface"/>
    <property type="evidence" value="ECO:0007669"/>
    <property type="project" value="UniProtKB-ARBA"/>
</dbReference>
<accession>A0A8C8WWU2</accession>
<keyword evidence="17" id="KW-0966">Cell projection</keyword>
<feature type="compositionally biased region" description="Polar residues" evidence="26">
    <location>
        <begin position="280"/>
        <end position="289"/>
    </location>
</feature>
<dbReference type="GO" id="GO:0009653">
    <property type="term" value="P:anatomical structure morphogenesis"/>
    <property type="evidence" value="ECO:0007669"/>
    <property type="project" value="UniProtKB-ARBA"/>
</dbReference>
<keyword evidence="31" id="KW-1185">Reference proteome</keyword>
<comment type="caution">
    <text evidence="25">Lacks conserved residue(s) required for the propagation of feature annotation.</text>
</comment>
<feature type="signal peptide" evidence="28">
    <location>
        <begin position="1"/>
        <end position="20"/>
    </location>
</feature>
<evidence type="ECO:0000256" key="21">
    <source>
        <dbReference type="ARBA" id="ARBA00031823"/>
    </source>
</evidence>
<evidence type="ECO:0000256" key="5">
    <source>
        <dbReference type="ARBA" id="ARBA00022475"/>
    </source>
</evidence>
<dbReference type="AlphaFoldDB" id="A0A8C8WWU2"/>
<keyword evidence="14" id="KW-1015">Disulfide bond</keyword>
<keyword evidence="7" id="KW-0597">Phosphoprotein</keyword>
<dbReference type="PRINTS" id="PR01265">
    <property type="entry name" value="LINKMODULE"/>
</dbReference>
<evidence type="ECO:0000313" key="30">
    <source>
        <dbReference type="Ensembl" id="ENSPLOP00000010209.1"/>
    </source>
</evidence>
<dbReference type="InterPro" id="IPR001231">
    <property type="entry name" value="CD44_antigen"/>
</dbReference>
<evidence type="ECO:0000256" key="3">
    <source>
        <dbReference type="ARBA" id="ARBA00004613"/>
    </source>
</evidence>
<evidence type="ECO:0000256" key="26">
    <source>
        <dbReference type="SAM" id="MobiDB-lite"/>
    </source>
</evidence>
<evidence type="ECO:0000256" key="11">
    <source>
        <dbReference type="ARBA" id="ARBA00022974"/>
    </source>
</evidence>
<keyword evidence="9 28" id="KW-0732">Signal</keyword>
<feature type="domain" description="Link" evidence="29">
    <location>
        <begin position="32"/>
        <end position="120"/>
    </location>
</feature>
<dbReference type="GO" id="GO:0005576">
    <property type="term" value="C:extracellular region"/>
    <property type="evidence" value="ECO:0007669"/>
    <property type="project" value="UniProtKB-SubCell"/>
</dbReference>